<dbReference type="Gene3D" id="1.10.150.240">
    <property type="entry name" value="Putative phosphatase, domain 2"/>
    <property type="match status" value="1"/>
</dbReference>
<dbReference type="PANTHER" id="PTHR43316">
    <property type="entry name" value="HYDROLASE, HALOACID DELAHOGENASE-RELATED"/>
    <property type="match status" value="1"/>
</dbReference>
<accession>A0A1E7L1N3</accession>
<comment type="caution">
    <text evidence="3">The sequence shown here is derived from an EMBL/GenBank/DDBJ whole genome shotgun (WGS) entry which is preliminary data.</text>
</comment>
<reference evidence="3 4" key="1">
    <citation type="journal article" date="2016" name="Front. Microbiol.">
        <title>Comparative Genomics Analysis of Streptomyces Species Reveals Their Adaptation to the Marine Environment and Their Diversity at the Genomic Level.</title>
        <authorList>
            <person name="Tian X."/>
            <person name="Zhang Z."/>
            <person name="Yang T."/>
            <person name="Chen M."/>
            <person name="Li J."/>
            <person name="Chen F."/>
            <person name="Yang J."/>
            <person name="Li W."/>
            <person name="Zhang B."/>
            <person name="Zhang Z."/>
            <person name="Wu J."/>
            <person name="Zhang C."/>
            <person name="Long L."/>
            <person name="Xiao J."/>
        </authorList>
    </citation>
    <scope>NUCLEOTIDE SEQUENCE [LARGE SCALE GENOMIC DNA]</scope>
    <source>
        <strain evidence="3 4">SCSIO 10429</strain>
    </source>
</reference>
<dbReference type="InterPro" id="IPR023198">
    <property type="entry name" value="PGP-like_dom2"/>
</dbReference>
<dbReference type="GO" id="GO:0019120">
    <property type="term" value="F:hydrolase activity, acting on acid halide bonds, in C-halide compounds"/>
    <property type="evidence" value="ECO:0007669"/>
    <property type="project" value="InterPro"/>
</dbReference>
<proteinExistence type="inferred from homology"/>
<dbReference type="InterPro" id="IPR006439">
    <property type="entry name" value="HAD-SF_hydro_IA"/>
</dbReference>
<organism evidence="3 4">
    <name type="scientific">Streptomyces nanshensis</name>
    <dbReference type="NCBI Taxonomy" id="518642"/>
    <lineage>
        <taxon>Bacteria</taxon>
        <taxon>Bacillati</taxon>
        <taxon>Actinomycetota</taxon>
        <taxon>Actinomycetes</taxon>
        <taxon>Kitasatosporales</taxon>
        <taxon>Streptomycetaceae</taxon>
        <taxon>Streptomyces</taxon>
    </lineage>
</organism>
<dbReference type="Gene3D" id="3.40.50.1000">
    <property type="entry name" value="HAD superfamily/HAD-like"/>
    <property type="match status" value="1"/>
</dbReference>
<keyword evidence="2 3" id="KW-0378">Hydrolase</keyword>
<dbReference type="NCBIfam" id="TIGR01428">
    <property type="entry name" value="HAD_type_II"/>
    <property type="match status" value="1"/>
</dbReference>
<keyword evidence="4" id="KW-1185">Reference proteome</keyword>
<dbReference type="NCBIfam" id="TIGR01493">
    <property type="entry name" value="HAD-SF-IA-v2"/>
    <property type="match status" value="1"/>
</dbReference>
<dbReference type="InterPro" id="IPR036412">
    <property type="entry name" value="HAD-like_sf"/>
</dbReference>
<dbReference type="PRINTS" id="PR00413">
    <property type="entry name" value="HADHALOGNASE"/>
</dbReference>
<dbReference type="InterPro" id="IPR023214">
    <property type="entry name" value="HAD_sf"/>
</dbReference>
<dbReference type="PATRIC" id="fig|518642.10.peg.4662"/>
<dbReference type="SFLD" id="SFLDG01129">
    <property type="entry name" value="C1.5:_HAD__Beta-PGM__Phosphata"/>
    <property type="match status" value="1"/>
</dbReference>
<dbReference type="Pfam" id="PF00702">
    <property type="entry name" value="Hydrolase"/>
    <property type="match status" value="1"/>
</dbReference>
<name>A0A1E7L1N3_9ACTN</name>
<dbReference type="RefSeq" id="WP_070018187.1">
    <property type="nucleotide sequence ID" value="NZ_LJGW01000328.1"/>
</dbReference>
<evidence type="ECO:0000256" key="2">
    <source>
        <dbReference type="ARBA" id="ARBA00022801"/>
    </source>
</evidence>
<gene>
    <name evidence="3" type="ORF">AN218_19535</name>
</gene>
<sequence>MAGIHDIEVVVFDVLGTLIDEESGFRAEVQAMADASAAADAEDLLALWLRRRESEERRVRRGDRAYAGTEVIDAEAARQVAERAGVDDPAAVERLATAGRRLPPYGDSAAGLERIARRYPVLALSNASSTALTWLNAHAGLRWHQTLSGETVSAYKPAPEVYRLAADAAGRPPERMLMVAAHAWDLRGARASGMRTAYVRRPSGDPPAESDVFDGQFGSLDELADALTAA</sequence>
<comment type="similarity">
    <text evidence="1">Belongs to the HAD-like hydrolase superfamily. S-2-haloalkanoic acid dehalogenase family.</text>
</comment>
<dbReference type="Proteomes" id="UP000176005">
    <property type="component" value="Unassembled WGS sequence"/>
</dbReference>
<dbReference type="EMBL" id="LJGW01000328">
    <property type="protein sequence ID" value="OEV10031.1"/>
    <property type="molecule type" value="Genomic_DNA"/>
</dbReference>
<dbReference type="PANTHER" id="PTHR43316:SF3">
    <property type="entry name" value="HALOACID DEHALOGENASE, TYPE II (AFU_ORTHOLOGUE AFUA_2G07750)-RELATED"/>
    <property type="match status" value="1"/>
</dbReference>
<evidence type="ECO:0000313" key="3">
    <source>
        <dbReference type="EMBL" id="OEV10031.1"/>
    </source>
</evidence>
<dbReference type="InterPro" id="IPR051540">
    <property type="entry name" value="S-2-haloacid_dehalogenase"/>
</dbReference>
<evidence type="ECO:0000313" key="4">
    <source>
        <dbReference type="Proteomes" id="UP000176005"/>
    </source>
</evidence>
<dbReference type="SFLD" id="SFLDS00003">
    <property type="entry name" value="Haloacid_Dehalogenase"/>
    <property type="match status" value="1"/>
</dbReference>
<evidence type="ECO:0000256" key="1">
    <source>
        <dbReference type="ARBA" id="ARBA00008106"/>
    </source>
</evidence>
<protein>
    <submittedName>
        <fullName evidence="3">HAD family hydrolase</fullName>
    </submittedName>
</protein>
<dbReference type="SUPFAM" id="SSF56784">
    <property type="entry name" value="HAD-like"/>
    <property type="match status" value="1"/>
</dbReference>
<dbReference type="AlphaFoldDB" id="A0A1E7L1N3"/>
<dbReference type="InterPro" id="IPR006328">
    <property type="entry name" value="2-HAD"/>
</dbReference>